<keyword evidence="2" id="KW-1185">Reference proteome</keyword>
<proteinExistence type="predicted"/>
<organism evidence="1 2">
    <name type="scientific">Cerrena zonata</name>
    <dbReference type="NCBI Taxonomy" id="2478898"/>
    <lineage>
        <taxon>Eukaryota</taxon>
        <taxon>Fungi</taxon>
        <taxon>Dikarya</taxon>
        <taxon>Basidiomycota</taxon>
        <taxon>Agaricomycotina</taxon>
        <taxon>Agaricomycetes</taxon>
        <taxon>Polyporales</taxon>
        <taxon>Cerrenaceae</taxon>
        <taxon>Cerrena</taxon>
    </lineage>
</organism>
<sequence>MGQTQSHTPYEGPPEILESKDLPSLAKFIKSNKCKRICVMVSAPLLVFQTSDLLIQVGKIKSILEISSHA</sequence>
<protein>
    <submittedName>
        <fullName evidence="1">Uncharacterized protein</fullName>
    </submittedName>
</protein>
<accession>A0AAW0GLW2</accession>
<dbReference type="EMBL" id="JASBNA010000007">
    <property type="protein sequence ID" value="KAK7690070.1"/>
    <property type="molecule type" value="Genomic_DNA"/>
</dbReference>
<evidence type="ECO:0000313" key="2">
    <source>
        <dbReference type="Proteomes" id="UP001385951"/>
    </source>
</evidence>
<gene>
    <name evidence="1" type="ORF">QCA50_006716</name>
</gene>
<reference evidence="1 2" key="1">
    <citation type="submission" date="2022-09" db="EMBL/GenBank/DDBJ databases">
        <authorList>
            <person name="Palmer J.M."/>
        </authorList>
    </citation>
    <scope>NUCLEOTIDE SEQUENCE [LARGE SCALE GENOMIC DNA]</scope>
    <source>
        <strain evidence="1 2">DSM 7382</strain>
    </source>
</reference>
<comment type="caution">
    <text evidence="1">The sequence shown here is derived from an EMBL/GenBank/DDBJ whole genome shotgun (WGS) entry which is preliminary data.</text>
</comment>
<dbReference type="Proteomes" id="UP001385951">
    <property type="component" value="Unassembled WGS sequence"/>
</dbReference>
<name>A0AAW0GLW2_9APHY</name>
<evidence type="ECO:0000313" key="1">
    <source>
        <dbReference type="EMBL" id="KAK7690070.1"/>
    </source>
</evidence>
<dbReference type="AlphaFoldDB" id="A0AAW0GLW2"/>